<feature type="compositionally biased region" description="Polar residues" evidence="3">
    <location>
        <begin position="78"/>
        <end position="87"/>
    </location>
</feature>
<evidence type="ECO:0000313" key="5">
    <source>
        <dbReference type="EMBL" id="KAL3876874.1"/>
    </source>
</evidence>
<dbReference type="EMBL" id="JBJQND010000005">
    <property type="protein sequence ID" value="KAL3876874.1"/>
    <property type="molecule type" value="Genomic_DNA"/>
</dbReference>
<feature type="domain" description="Chromo" evidence="4">
    <location>
        <begin position="6"/>
        <end position="55"/>
    </location>
</feature>
<name>A0ABD3WSD3_SINWO</name>
<dbReference type="Proteomes" id="UP001634394">
    <property type="component" value="Unassembled WGS sequence"/>
</dbReference>
<protein>
    <recommendedName>
        <fullName evidence="4">Chromo domain-containing protein</fullName>
    </recommendedName>
</protein>
<evidence type="ECO:0000313" key="7">
    <source>
        <dbReference type="Proteomes" id="UP001634394"/>
    </source>
</evidence>
<dbReference type="PANTHER" id="PTHR47277">
    <property type="entry name" value="CHROMOBOX PROTEIN HOMOLOG 7"/>
    <property type="match status" value="1"/>
</dbReference>
<evidence type="ECO:0000256" key="1">
    <source>
        <dbReference type="ARBA" id="ARBA00004123"/>
    </source>
</evidence>
<dbReference type="EMBL" id="JBJQND010000005">
    <property type="protein sequence ID" value="KAL3876912.1"/>
    <property type="molecule type" value="Genomic_DNA"/>
</dbReference>
<dbReference type="InterPro" id="IPR023779">
    <property type="entry name" value="Chromodomain_CS"/>
</dbReference>
<dbReference type="SUPFAM" id="SSF54160">
    <property type="entry name" value="Chromo domain-like"/>
    <property type="match status" value="1"/>
</dbReference>
<dbReference type="GO" id="GO:0005634">
    <property type="term" value="C:nucleus"/>
    <property type="evidence" value="ECO:0007669"/>
    <property type="project" value="UniProtKB-SubCell"/>
</dbReference>
<dbReference type="InterPro" id="IPR023780">
    <property type="entry name" value="Chromo_domain"/>
</dbReference>
<dbReference type="InterPro" id="IPR000953">
    <property type="entry name" value="Chromo/chromo_shadow_dom"/>
</dbReference>
<dbReference type="AlphaFoldDB" id="A0ABD3WSD3"/>
<feature type="region of interest" description="Disordered" evidence="3">
    <location>
        <begin position="64"/>
        <end position="114"/>
    </location>
</feature>
<dbReference type="InterPro" id="IPR016197">
    <property type="entry name" value="Chromo-like_dom_sf"/>
</dbReference>
<proteinExistence type="predicted"/>
<feature type="compositionally biased region" description="Basic and acidic residues" evidence="3">
    <location>
        <begin position="146"/>
        <end position="161"/>
    </location>
</feature>
<evidence type="ECO:0000313" key="6">
    <source>
        <dbReference type="EMBL" id="KAL3876912.1"/>
    </source>
</evidence>
<feature type="region of interest" description="Disordered" evidence="3">
    <location>
        <begin position="141"/>
        <end position="161"/>
    </location>
</feature>
<dbReference type="SMART" id="SM00298">
    <property type="entry name" value="CHROMO"/>
    <property type="match status" value="1"/>
</dbReference>
<organism evidence="5 7">
    <name type="scientific">Sinanodonta woodiana</name>
    <name type="common">Chinese pond mussel</name>
    <name type="synonym">Anodonta woodiana</name>
    <dbReference type="NCBI Taxonomy" id="1069815"/>
    <lineage>
        <taxon>Eukaryota</taxon>
        <taxon>Metazoa</taxon>
        <taxon>Spiralia</taxon>
        <taxon>Lophotrochozoa</taxon>
        <taxon>Mollusca</taxon>
        <taxon>Bivalvia</taxon>
        <taxon>Autobranchia</taxon>
        <taxon>Heteroconchia</taxon>
        <taxon>Palaeoheterodonta</taxon>
        <taxon>Unionida</taxon>
        <taxon>Unionoidea</taxon>
        <taxon>Unionidae</taxon>
        <taxon>Unioninae</taxon>
        <taxon>Sinanodonta</taxon>
    </lineage>
</organism>
<dbReference type="InterPro" id="IPR043000">
    <property type="entry name" value="CBX7"/>
</dbReference>
<keyword evidence="7" id="KW-1185">Reference proteome</keyword>
<accession>A0ABD3WSD3</accession>
<reference evidence="5 7" key="1">
    <citation type="submission" date="2024-11" db="EMBL/GenBank/DDBJ databases">
        <title>Chromosome-level genome assembly of the freshwater bivalve Anodonta woodiana.</title>
        <authorList>
            <person name="Chen X."/>
        </authorList>
    </citation>
    <scope>NUCLEOTIDE SEQUENCE [LARGE SCALE GENOMIC DNA]</scope>
    <source>
        <strain evidence="5">MN2024</strain>
        <tissue evidence="5">Gills</tissue>
    </source>
</reference>
<dbReference type="Pfam" id="PF00385">
    <property type="entry name" value="Chromo"/>
    <property type="match status" value="1"/>
</dbReference>
<sequence>MGDRVFIADYIKKKRIRKGNAQYLVKWKGYSSKKCTWEPEENILDRSLIVQFEEEGYDPWLSRRRPKRRRRSEVTESRALSHQLSISTEERDSDGVSDQENKNEQTRDNDKGEQKKDLVNLKLWQTDVSTARDDALLLHQQGHANSRNESDKERHTIEGLDARTHSQVFPEYKEERLSDYNYGGKCYHPKVRAKLLFKTGETMRENWWEEEDKLVSHKMCDVSKNCASDSNGNYLQRLTEYPRPKRRSYSIDWYSDIPDEKKTKTDEIKDQTDSENKDSSDDMSPKILKMTCSGEKFELESISENSTDENANVMVTNVTFDSVTVTFMESNTDKGFFRERPDNF</sequence>
<gene>
    <name evidence="5" type="ORF">ACJMK2_034656</name>
    <name evidence="6" type="ORF">ACJMK2_034693</name>
</gene>
<comment type="subcellular location">
    <subcellularLocation>
        <location evidence="1">Nucleus</location>
    </subcellularLocation>
</comment>
<evidence type="ECO:0000256" key="3">
    <source>
        <dbReference type="SAM" id="MobiDB-lite"/>
    </source>
</evidence>
<dbReference type="PROSITE" id="PS50013">
    <property type="entry name" value="CHROMO_2"/>
    <property type="match status" value="1"/>
</dbReference>
<feature type="compositionally biased region" description="Basic and acidic residues" evidence="3">
    <location>
        <begin position="262"/>
        <end position="284"/>
    </location>
</feature>
<dbReference type="CDD" id="cd18627">
    <property type="entry name" value="CD_polycomb_like"/>
    <property type="match status" value="1"/>
</dbReference>
<evidence type="ECO:0000256" key="2">
    <source>
        <dbReference type="ARBA" id="ARBA00023242"/>
    </source>
</evidence>
<dbReference type="Gene3D" id="2.40.50.40">
    <property type="match status" value="1"/>
</dbReference>
<feature type="compositionally biased region" description="Basic and acidic residues" evidence="3">
    <location>
        <begin position="88"/>
        <end position="114"/>
    </location>
</feature>
<dbReference type="PROSITE" id="PS00598">
    <property type="entry name" value="CHROMO_1"/>
    <property type="match status" value="1"/>
</dbReference>
<comment type="caution">
    <text evidence="5">The sequence shown here is derived from an EMBL/GenBank/DDBJ whole genome shotgun (WGS) entry which is preliminary data.</text>
</comment>
<evidence type="ECO:0000259" key="4">
    <source>
        <dbReference type="PROSITE" id="PS50013"/>
    </source>
</evidence>
<dbReference type="PANTHER" id="PTHR47277:SF1">
    <property type="entry name" value="CHROMOBOX PROTEIN HOMOLOG 7"/>
    <property type="match status" value="1"/>
</dbReference>
<keyword evidence="2" id="KW-0539">Nucleus</keyword>
<feature type="region of interest" description="Disordered" evidence="3">
    <location>
        <begin position="262"/>
        <end position="285"/>
    </location>
</feature>